<keyword evidence="2" id="KW-1185">Reference proteome</keyword>
<comment type="caution">
    <text evidence="1">The sequence shown here is derived from an EMBL/GenBank/DDBJ whole genome shotgun (WGS) entry which is preliminary data.</text>
</comment>
<gene>
    <name evidence="1" type="ORF">SS7213T_00314</name>
</gene>
<evidence type="ECO:0000313" key="2">
    <source>
        <dbReference type="Proteomes" id="UP000005413"/>
    </source>
</evidence>
<dbReference type="PATRIC" id="fig|911238.3.peg.60"/>
<accession>G5JF71</accession>
<dbReference type="AlphaFoldDB" id="G5JF71"/>
<organism evidence="1 2">
    <name type="scientific">Staphylococcus simiae CCM 7213 = CCUG 51256</name>
    <dbReference type="NCBI Taxonomy" id="911238"/>
    <lineage>
        <taxon>Bacteria</taxon>
        <taxon>Bacillati</taxon>
        <taxon>Bacillota</taxon>
        <taxon>Bacilli</taxon>
        <taxon>Bacillales</taxon>
        <taxon>Staphylococcaceae</taxon>
        <taxon>Staphylococcus</taxon>
    </lineage>
</organism>
<proteinExistence type="predicted"/>
<dbReference type="RefSeq" id="WP_002461604.1">
    <property type="nucleotide sequence ID" value="NZ_AEUN01000011.1"/>
</dbReference>
<protein>
    <submittedName>
        <fullName evidence="1">Uncharacterized protein</fullName>
    </submittedName>
</protein>
<dbReference type="EMBL" id="AEUN01000011">
    <property type="protein sequence ID" value="EHJ09163.1"/>
    <property type="molecule type" value="Genomic_DNA"/>
</dbReference>
<evidence type="ECO:0000313" key="1">
    <source>
        <dbReference type="EMBL" id="EHJ09163.1"/>
    </source>
</evidence>
<name>G5JF71_9STAP</name>
<reference evidence="1 2" key="1">
    <citation type="journal article" date="2012" name="BMC Genomics">
        <title>Comparative genomic analysis of the genus Staphylococcus including Staphylococcus aureus and its newly described sister species Staphylococcus simiae.</title>
        <authorList>
            <person name="Suzuki H."/>
            <person name="Lefebure T."/>
            <person name="Pavinski Bitar P."/>
            <person name="Stanhope M.J."/>
        </authorList>
    </citation>
    <scope>NUCLEOTIDE SEQUENCE [LARGE SCALE GENOMIC DNA]</scope>
    <source>
        <strain evidence="1 2">CCM 7213</strain>
    </source>
</reference>
<sequence>MFKQQVNHDHVTQSRYFEETKRILNHEKTLIQEQGFGLICSEQAIQLIAQQVYVSTESEQQNQENISHFLNENITDELIYGNLQEGHVINIDADGEDIMFYY</sequence>
<dbReference type="Proteomes" id="UP000005413">
    <property type="component" value="Unassembled WGS sequence"/>
</dbReference>